<protein>
    <submittedName>
        <fullName evidence="2">Unannotated protein</fullName>
    </submittedName>
</protein>
<keyword evidence="1" id="KW-0472">Membrane</keyword>
<evidence type="ECO:0000256" key="1">
    <source>
        <dbReference type="SAM" id="Phobius"/>
    </source>
</evidence>
<accession>A0A6J6DSQ7</accession>
<keyword evidence="1" id="KW-1133">Transmembrane helix</keyword>
<gene>
    <name evidence="2" type="ORF">UFOPK1603_00843</name>
</gene>
<dbReference type="AlphaFoldDB" id="A0A6J6DSQ7"/>
<keyword evidence="1" id="KW-0812">Transmembrane</keyword>
<dbReference type="AntiFam" id="ANF00208">
    <property type="entry name" value="Shadow ORF (opposite rpmJ)"/>
</dbReference>
<name>A0A6J6DSQ7_9ZZZZ</name>
<dbReference type="EMBL" id="CAEZTG010000064">
    <property type="protein sequence ID" value="CAB4565193.1"/>
    <property type="molecule type" value="Genomic_DNA"/>
</dbReference>
<evidence type="ECO:0000313" key="2">
    <source>
        <dbReference type="EMBL" id="CAB4565193.1"/>
    </source>
</evidence>
<sequence length="179" mass="19933">MTCTRPWRRITLHFSQIFLTLGRTFTAFVPFARTLPGTSERSCRPKPNPSDGSDPCDQTLACVQFLLLMLLLVLVLLVLLVPIGDPTTSQVVRCQLNLDAITGENTDVMHPHLSGDVGQHFVAIFEFDAEHGVRQRLGDRSFQNDRVFFGLSQDTDSCVMDLKTPAQDRAKAGSRTRAD</sequence>
<feature type="transmembrane region" description="Helical" evidence="1">
    <location>
        <begin position="63"/>
        <end position="83"/>
    </location>
</feature>
<proteinExistence type="predicted"/>
<organism evidence="2">
    <name type="scientific">freshwater metagenome</name>
    <dbReference type="NCBI Taxonomy" id="449393"/>
    <lineage>
        <taxon>unclassified sequences</taxon>
        <taxon>metagenomes</taxon>
        <taxon>ecological metagenomes</taxon>
    </lineage>
</organism>
<reference evidence="2" key="1">
    <citation type="submission" date="2020-05" db="EMBL/GenBank/DDBJ databases">
        <authorList>
            <person name="Chiriac C."/>
            <person name="Salcher M."/>
            <person name="Ghai R."/>
            <person name="Kavagutti S V."/>
        </authorList>
    </citation>
    <scope>NUCLEOTIDE SEQUENCE</scope>
</reference>